<organism evidence="4 5">
    <name type="scientific">Flavobacterium arcticum</name>
    <dbReference type="NCBI Taxonomy" id="1784713"/>
    <lineage>
        <taxon>Bacteria</taxon>
        <taxon>Pseudomonadati</taxon>
        <taxon>Bacteroidota</taxon>
        <taxon>Flavobacteriia</taxon>
        <taxon>Flavobacteriales</taxon>
        <taxon>Flavobacteriaceae</taxon>
        <taxon>Flavobacterium</taxon>
    </lineage>
</organism>
<dbReference type="InterPro" id="IPR045304">
    <property type="entry name" value="LbH_SAT"/>
</dbReference>
<name>A0A345H998_9FLAO</name>
<dbReference type="SUPFAM" id="SSF51161">
    <property type="entry name" value="Trimeric LpxA-like enzymes"/>
    <property type="match status" value="1"/>
</dbReference>
<dbReference type="InterPro" id="IPR005881">
    <property type="entry name" value="Ser_O-AcTrfase"/>
</dbReference>
<keyword evidence="3" id="KW-0012">Acyltransferase</keyword>
<dbReference type="GO" id="GO:0005737">
    <property type="term" value="C:cytoplasm"/>
    <property type="evidence" value="ECO:0007669"/>
    <property type="project" value="InterPro"/>
</dbReference>
<evidence type="ECO:0000313" key="5">
    <source>
        <dbReference type="Proteomes" id="UP000253951"/>
    </source>
</evidence>
<evidence type="ECO:0000256" key="3">
    <source>
        <dbReference type="ARBA" id="ARBA00023315"/>
    </source>
</evidence>
<dbReference type="InterPro" id="IPR011004">
    <property type="entry name" value="Trimer_LpxA-like_sf"/>
</dbReference>
<dbReference type="InterPro" id="IPR001451">
    <property type="entry name" value="Hexapep"/>
</dbReference>
<accession>A0A345H998</accession>
<dbReference type="EMBL" id="CP031188">
    <property type="protein sequence ID" value="AXG73158.1"/>
    <property type="molecule type" value="Genomic_DNA"/>
</dbReference>
<sequence>MNYRLGYYLAKRRNVIVNIILLHLKRRQLVRYGCDISYQAVIGKNVSFPHPIGIVIGVGSVIEDNVMIWQNVTLGSKGAETKAYPHIKSNVKIFSAAQILGSVIVGENSRIGAFSLVLKNVPDNSTAVGIPAQIK</sequence>
<dbReference type="GO" id="GO:0009001">
    <property type="term" value="F:serine O-acetyltransferase activity"/>
    <property type="evidence" value="ECO:0007669"/>
    <property type="project" value="InterPro"/>
</dbReference>
<dbReference type="Gene3D" id="2.160.10.10">
    <property type="entry name" value="Hexapeptide repeat proteins"/>
    <property type="match status" value="1"/>
</dbReference>
<dbReference type="GO" id="GO:0006535">
    <property type="term" value="P:cysteine biosynthetic process from serine"/>
    <property type="evidence" value="ECO:0007669"/>
    <property type="project" value="InterPro"/>
</dbReference>
<dbReference type="Pfam" id="PF00132">
    <property type="entry name" value="Hexapep"/>
    <property type="match status" value="1"/>
</dbReference>
<proteinExistence type="inferred from homology"/>
<dbReference type="KEGG" id="fat:DVK85_02520"/>
<dbReference type="PANTHER" id="PTHR42811">
    <property type="entry name" value="SERINE ACETYLTRANSFERASE"/>
    <property type="match status" value="1"/>
</dbReference>
<keyword evidence="2" id="KW-0808">Transferase</keyword>
<dbReference type="PIRSF" id="PIRSF000441">
    <property type="entry name" value="CysE"/>
    <property type="match status" value="1"/>
</dbReference>
<protein>
    <recommendedName>
        <fullName evidence="6">Serine acetyltransferase</fullName>
    </recommendedName>
</protein>
<evidence type="ECO:0000313" key="4">
    <source>
        <dbReference type="EMBL" id="AXG73158.1"/>
    </source>
</evidence>
<evidence type="ECO:0000256" key="1">
    <source>
        <dbReference type="ARBA" id="ARBA00007274"/>
    </source>
</evidence>
<dbReference type="Proteomes" id="UP000253951">
    <property type="component" value="Chromosome"/>
</dbReference>
<keyword evidence="5" id="KW-1185">Reference proteome</keyword>
<dbReference type="CDD" id="cd03354">
    <property type="entry name" value="LbH_SAT"/>
    <property type="match status" value="1"/>
</dbReference>
<evidence type="ECO:0008006" key="6">
    <source>
        <dbReference type="Google" id="ProtNLM"/>
    </source>
</evidence>
<gene>
    <name evidence="4" type="ORF">DVK85_02520</name>
</gene>
<evidence type="ECO:0000256" key="2">
    <source>
        <dbReference type="ARBA" id="ARBA00022679"/>
    </source>
</evidence>
<dbReference type="AlphaFoldDB" id="A0A345H998"/>
<reference evidence="4 5" key="1">
    <citation type="submission" date="2018-07" db="EMBL/GenBank/DDBJ databases">
        <title>Complete genome sequence of Flavobacterium arcticum type strain SM1502T.</title>
        <authorList>
            <person name="Li Y."/>
            <person name="Li D.-D."/>
        </authorList>
    </citation>
    <scope>NUCLEOTIDE SEQUENCE [LARGE SCALE GENOMIC DNA]</scope>
    <source>
        <strain evidence="4 5">SM1502</strain>
    </source>
</reference>
<comment type="similarity">
    <text evidence="1">Belongs to the transferase hexapeptide repeat family.</text>
</comment>